<dbReference type="EMBL" id="CP043494">
    <property type="protein sequence ID" value="WNG48976.1"/>
    <property type="molecule type" value="Genomic_DNA"/>
</dbReference>
<keyword evidence="2" id="KW-1133">Transmembrane helix</keyword>
<accession>A0ABY9X0Q5</accession>
<reference evidence="3 4" key="1">
    <citation type="submission" date="2019-08" db="EMBL/GenBank/DDBJ databases">
        <title>Archangium and Cystobacter genomes.</title>
        <authorList>
            <person name="Chen I.-C.K."/>
            <person name="Wielgoss S."/>
        </authorList>
    </citation>
    <scope>NUCLEOTIDE SEQUENCE [LARGE SCALE GENOMIC DNA]</scope>
    <source>
        <strain evidence="3 4">Cbm 6</strain>
    </source>
</reference>
<evidence type="ECO:0000256" key="2">
    <source>
        <dbReference type="SAM" id="Phobius"/>
    </source>
</evidence>
<sequence>MAPDISLAMGANTRSKTLPWLVAVATIALLAVLWFVLPRHEAATEEAPRREEKVARPVGDAAPAPVPEAPSPPQTVTAVTTDAGVASETLSSDAPRRHPVDLAKLREQLPNNLYWELSAPTKDPLVLQKRAEETQRWNELYGKVQSNTASEEEIHQYYEHRRRVSEDSIAFASRVLQEYGSQLPEQERGLYELSIRMHRTRLDEIPRQTDDALARKRTQDQRRKEWLGGGRGN</sequence>
<keyword evidence="4" id="KW-1185">Reference proteome</keyword>
<feature type="compositionally biased region" description="Basic and acidic residues" evidence="1">
    <location>
        <begin position="44"/>
        <end position="55"/>
    </location>
</feature>
<organism evidence="3 4">
    <name type="scientific">Archangium minus</name>
    <dbReference type="NCBI Taxonomy" id="83450"/>
    <lineage>
        <taxon>Bacteria</taxon>
        <taxon>Pseudomonadati</taxon>
        <taxon>Myxococcota</taxon>
        <taxon>Myxococcia</taxon>
        <taxon>Myxococcales</taxon>
        <taxon>Cystobacterineae</taxon>
        <taxon>Archangiaceae</taxon>
        <taxon>Archangium</taxon>
    </lineage>
</organism>
<feature type="compositionally biased region" description="Pro residues" evidence="1">
    <location>
        <begin position="64"/>
        <end position="73"/>
    </location>
</feature>
<gene>
    <name evidence="3" type="ORF">F0U60_36295</name>
</gene>
<feature type="compositionally biased region" description="Basic and acidic residues" evidence="1">
    <location>
        <begin position="206"/>
        <end position="226"/>
    </location>
</feature>
<feature type="region of interest" description="Disordered" evidence="1">
    <location>
        <begin position="206"/>
        <end position="233"/>
    </location>
</feature>
<feature type="region of interest" description="Disordered" evidence="1">
    <location>
        <begin position="44"/>
        <end position="76"/>
    </location>
</feature>
<evidence type="ECO:0000313" key="4">
    <source>
        <dbReference type="Proteomes" id="UP001611383"/>
    </source>
</evidence>
<protein>
    <recommendedName>
        <fullName evidence="5">Lipase helper protein</fullName>
    </recommendedName>
</protein>
<keyword evidence="2" id="KW-0812">Transmembrane</keyword>
<dbReference type="RefSeq" id="WP_395806640.1">
    <property type="nucleotide sequence ID" value="NZ_CP043494.1"/>
</dbReference>
<proteinExistence type="predicted"/>
<evidence type="ECO:0000313" key="3">
    <source>
        <dbReference type="EMBL" id="WNG48976.1"/>
    </source>
</evidence>
<dbReference type="Proteomes" id="UP001611383">
    <property type="component" value="Chromosome"/>
</dbReference>
<feature type="transmembrane region" description="Helical" evidence="2">
    <location>
        <begin position="20"/>
        <end position="37"/>
    </location>
</feature>
<keyword evidence="2" id="KW-0472">Membrane</keyword>
<evidence type="ECO:0000256" key="1">
    <source>
        <dbReference type="SAM" id="MobiDB-lite"/>
    </source>
</evidence>
<evidence type="ECO:0008006" key="5">
    <source>
        <dbReference type="Google" id="ProtNLM"/>
    </source>
</evidence>
<name>A0ABY9X0Q5_9BACT</name>